<dbReference type="Pfam" id="PF00756">
    <property type="entry name" value="Esterase"/>
    <property type="match status" value="1"/>
</dbReference>
<dbReference type="InterPro" id="IPR014756">
    <property type="entry name" value="Ig_E-set"/>
</dbReference>
<dbReference type="InterPro" id="IPR000801">
    <property type="entry name" value="Esterase-like"/>
</dbReference>
<dbReference type="GO" id="GO:0005975">
    <property type="term" value="P:carbohydrate metabolic process"/>
    <property type="evidence" value="ECO:0007669"/>
    <property type="project" value="UniProtKB-ARBA"/>
</dbReference>
<dbReference type="EMBL" id="FRCS01000004">
    <property type="protein sequence ID" value="SHN26486.1"/>
    <property type="molecule type" value="Genomic_DNA"/>
</dbReference>
<dbReference type="GO" id="GO:0005737">
    <property type="term" value="C:cytoplasm"/>
    <property type="evidence" value="ECO:0007669"/>
    <property type="project" value="UniProtKB-SubCell"/>
</dbReference>
<dbReference type="STRING" id="134849.SAMN05443668_104267"/>
<dbReference type="Gene3D" id="2.60.40.10">
    <property type="entry name" value="Immunoglobulins"/>
    <property type="match status" value="1"/>
</dbReference>
<comment type="subcellular location">
    <subcellularLocation>
        <location evidence="1">Cytoplasm</location>
    </subcellularLocation>
</comment>
<dbReference type="PANTHER" id="PTHR48098:SF3">
    <property type="entry name" value="IRON(III) ENTEROBACTIN ESTERASE"/>
    <property type="match status" value="1"/>
</dbReference>
<dbReference type="GO" id="GO:0005506">
    <property type="term" value="F:iron ion binding"/>
    <property type="evidence" value="ECO:0007669"/>
    <property type="project" value="InterPro"/>
</dbReference>
<dbReference type="InterPro" id="IPR029058">
    <property type="entry name" value="AB_hydrolase_fold"/>
</dbReference>
<name>A0A1M7Q7P2_9ACTN</name>
<keyword evidence="3" id="KW-0378">Hydrolase</keyword>
<evidence type="ECO:0000256" key="2">
    <source>
        <dbReference type="ARBA" id="ARBA00022490"/>
    </source>
</evidence>
<gene>
    <name evidence="6" type="ORF">SAMN05443668_104267</name>
</gene>
<evidence type="ECO:0000313" key="6">
    <source>
        <dbReference type="EMBL" id="SHN26486.1"/>
    </source>
</evidence>
<organism evidence="6 7">
    <name type="scientific">Cryptosporangium aurantiacum</name>
    <dbReference type="NCBI Taxonomy" id="134849"/>
    <lineage>
        <taxon>Bacteria</taxon>
        <taxon>Bacillati</taxon>
        <taxon>Actinomycetota</taxon>
        <taxon>Actinomycetes</taxon>
        <taxon>Cryptosporangiales</taxon>
        <taxon>Cryptosporangiaceae</taxon>
        <taxon>Cryptosporangium</taxon>
    </lineage>
</organism>
<dbReference type="NCBIfam" id="NF007758">
    <property type="entry name" value="PRK10439.1"/>
    <property type="match status" value="1"/>
</dbReference>
<evidence type="ECO:0000259" key="5">
    <source>
        <dbReference type="Pfam" id="PF11806"/>
    </source>
</evidence>
<evidence type="ECO:0000313" key="7">
    <source>
        <dbReference type="Proteomes" id="UP000184440"/>
    </source>
</evidence>
<sequence length="381" mass="41954">MHRPRPYALPLASSPRLAVVTPDTVTAFWASVETTPLVEPDGEEYLVTWLWRDAEAADVVLHLNKMTDYHDLRQSRFRRLEDTDLWHLTYRLPGTYRGSYRIGPLASRVAPPSVPPDKTAWRRLREDAVADPRNPVGLPDGTSVVELPDAPPQPWLAGVPVLTSHQVGGRRVWVRADAGVDLPVVVLLDGDVWAGDGVIGGTLDALVAAGRIPPHVALFVDSGSTRVHDLACSPEFLGFLTGELLPWAAERWPVTADPARTVLAGQSMGGLTAAYGGLYAADRFGAVLAQSGSWWFPGGRPEDVPENWLTGEYARRPRTATRYWLEVGRREWDLIEQARRFRDVLLAKGYDVTHREYDGGHDLACWRGGLADGLIVLLGDA</sequence>
<proteinExistence type="inferred from homology"/>
<dbReference type="Proteomes" id="UP000184440">
    <property type="component" value="Unassembled WGS sequence"/>
</dbReference>
<dbReference type="InterPro" id="IPR013783">
    <property type="entry name" value="Ig-like_fold"/>
</dbReference>
<dbReference type="Gene3D" id="3.40.50.1820">
    <property type="entry name" value="alpha/beta hydrolase"/>
    <property type="match status" value="1"/>
</dbReference>
<reference evidence="6 7" key="1">
    <citation type="submission" date="2016-11" db="EMBL/GenBank/DDBJ databases">
        <authorList>
            <person name="Jaros S."/>
            <person name="Januszkiewicz K."/>
            <person name="Wedrychowicz H."/>
        </authorList>
    </citation>
    <scope>NUCLEOTIDE SEQUENCE [LARGE SCALE GENOMIC DNA]</scope>
    <source>
        <strain evidence="6 7">DSM 46144</strain>
    </source>
</reference>
<dbReference type="InterPro" id="IPR021764">
    <property type="entry name" value="Enterochelin_esterase_N"/>
</dbReference>
<evidence type="ECO:0000256" key="3">
    <source>
        <dbReference type="ARBA" id="ARBA00022801"/>
    </source>
</evidence>
<dbReference type="SUPFAM" id="SSF81296">
    <property type="entry name" value="E set domains"/>
    <property type="match status" value="1"/>
</dbReference>
<dbReference type="Pfam" id="PF11806">
    <property type="entry name" value="Enterochelin_N"/>
    <property type="match status" value="1"/>
</dbReference>
<protein>
    <submittedName>
        <fullName evidence="6">Enterochelin esterase</fullName>
    </submittedName>
</protein>
<accession>A0A1M7Q7P2</accession>
<dbReference type="SUPFAM" id="SSF53474">
    <property type="entry name" value="alpha/beta-Hydrolases"/>
    <property type="match status" value="1"/>
</dbReference>
<dbReference type="GO" id="GO:0008849">
    <property type="term" value="F:enterochelin esterase activity"/>
    <property type="evidence" value="ECO:0007669"/>
    <property type="project" value="InterPro"/>
</dbReference>
<keyword evidence="7" id="KW-1185">Reference proteome</keyword>
<dbReference type="GO" id="GO:0006826">
    <property type="term" value="P:iron ion transport"/>
    <property type="evidence" value="ECO:0007669"/>
    <property type="project" value="InterPro"/>
</dbReference>
<evidence type="ECO:0000256" key="1">
    <source>
        <dbReference type="ARBA" id="ARBA00004496"/>
    </source>
</evidence>
<dbReference type="InterPro" id="IPR050583">
    <property type="entry name" value="Mycobacterial_A85_antigen"/>
</dbReference>
<dbReference type="AlphaFoldDB" id="A0A1M7Q7P2"/>
<feature type="domain" description="Enterochelin esterase N-terminal" evidence="5">
    <location>
        <begin position="47"/>
        <end position="155"/>
    </location>
</feature>
<keyword evidence="2" id="KW-0963">Cytoplasm</keyword>
<dbReference type="RefSeq" id="WP_218617541.1">
    <property type="nucleotide sequence ID" value="NZ_FRCS01000004.1"/>
</dbReference>
<comment type="similarity">
    <text evidence="4">Belongs to the Fes family.</text>
</comment>
<dbReference type="PANTHER" id="PTHR48098">
    <property type="entry name" value="ENTEROCHELIN ESTERASE-RELATED"/>
    <property type="match status" value="1"/>
</dbReference>
<evidence type="ECO:0000256" key="4">
    <source>
        <dbReference type="ARBA" id="ARBA00024201"/>
    </source>
</evidence>